<dbReference type="InterPro" id="IPR052929">
    <property type="entry name" value="RNase_H-like_EbsB-rel"/>
</dbReference>
<dbReference type="InterPro" id="IPR036691">
    <property type="entry name" value="Endo/exonu/phosph_ase_sf"/>
</dbReference>
<dbReference type="GO" id="GO:0003676">
    <property type="term" value="F:nucleic acid binding"/>
    <property type="evidence" value="ECO:0007669"/>
    <property type="project" value="InterPro"/>
</dbReference>
<dbReference type="AlphaFoldDB" id="A0A7J8S2J7"/>
<dbReference type="PANTHER" id="PTHR47074">
    <property type="entry name" value="BNAC02G40300D PROTEIN"/>
    <property type="match status" value="1"/>
</dbReference>
<name>A0A7J8S2J7_GOSDV</name>
<protein>
    <recommendedName>
        <fullName evidence="1">RNase H type-1 domain-containing protein</fullName>
    </recommendedName>
</protein>
<dbReference type="EMBL" id="JABFAC010000008">
    <property type="protein sequence ID" value="MBA0620338.1"/>
    <property type="molecule type" value="Genomic_DNA"/>
</dbReference>
<dbReference type="PANTHER" id="PTHR47074:SF61">
    <property type="entry name" value="RNASE H TYPE-1 DOMAIN-CONTAINING PROTEIN"/>
    <property type="match status" value="1"/>
</dbReference>
<sequence length="340" mass="38611">MTGMDLDGDLGRGDEAQKGELAIIDLLSFSTNYNDVVIKETKVELEWRFTRFYGAPFTSGMSDAWDVLRNLIRTQESPWLVCGDFNGITYSFKKEWGVPWEECQMEVFHRVLEECRLMDVGMNTIKSLRYENERETREEGEMEEIAKGFCQKLFSTNEIGDIKHILPRVERCLSREDNLRLSVKCMKEEVCVALKSMGPTKALGDDTRDAAGKVLISKTVHTEARSAFAAEALTCLMAIQAGVEMGLRVVTIEGNSMSVIKKCQTDLVDKSEIGAYIRDVQTKKNRFWSIIFIHAHRSANQLAYILAMETLKNREQAYLVGSVPVYALQRMEIECAKDPN</sequence>
<dbReference type="InterPro" id="IPR036397">
    <property type="entry name" value="RNaseH_sf"/>
</dbReference>
<evidence type="ECO:0000259" key="1">
    <source>
        <dbReference type="Pfam" id="PF13456"/>
    </source>
</evidence>
<dbReference type="InterPro" id="IPR002156">
    <property type="entry name" value="RNaseH_domain"/>
</dbReference>
<gene>
    <name evidence="2" type="ORF">Godav_006076</name>
</gene>
<accession>A0A7J8S2J7</accession>
<feature type="domain" description="RNase H type-1" evidence="1">
    <location>
        <begin position="208"/>
        <end position="308"/>
    </location>
</feature>
<dbReference type="InterPro" id="IPR044730">
    <property type="entry name" value="RNase_H-like_dom_plant"/>
</dbReference>
<dbReference type="GO" id="GO:0004523">
    <property type="term" value="F:RNA-DNA hybrid ribonuclease activity"/>
    <property type="evidence" value="ECO:0007669"/>
    <property type="project" value="InterPro"/>
</dbReference>
<dbReference type="Proteomes" id="UP000593561">
    <property type="component" value="Unassembled WGS sequence"/>
</dbReference>
<dbReference type="SUPFAM" id="SSF56219">
    <property type="entry name" value="DNase I-like"/>
    <property type="match status" value="1"/>
</dbReference>
<proteinExistence type="predicted"/>
<comment type="caution">
    <text evidence="2">The sequence shown here is derived from an EMBL/GenBank/DDBJ whole genome shotgun (WGS) entry which is preliminary data.</text>
</comment>
<evidence type="ECO:0000313" key="3">
    <source>
        <dbReference type="Proteomes" id="UP000593561"/>
    </source>
</evidence>
<organism evidence="2 3">
    <name type="scientific">Gossypium davidsonii</name>
    <name type="common">Davidson's cotton</name>
    <name type="synonym">Gossypium klotzschianum subsp. davidsonii</name>
    <dbReference type="NCBI Taxonomy" id="34287"/>
    <lineage>
        <taxon>Eukaryota</taxon>
        <taxon>Viridiplantae</taxon>
        <taxon>Streptophyta</taxon>
        <taxon>Embryophyta</taxon>
        <taxon>Tracheophyta</taxon>
        <taxon>Spermatophyta</taxon>
        <taxon>Magnoliopsida</taxon>
        <taxon>eudicotyledons</taxon>
        <taxon>Gunneridae</taxon>
        <taxon>Pentapetalae</taxon>
        <taxon>rosids</taxon>
        <taxon>malvids</taxon>
        <taxon>Malvales</taxon>
        <taxon>Malvaceae</taxon>
        <taxon>Malvoideae</taxon>
        <taxon>Gossypium</taxon>
    </lineage>
</organism>
<reference evidence="2 3" key="1">
    <citation type="journal article" date="2019" name="Genome Biol. Evol.">
        <title>Insights into the evolution of the New World diploid cottons (Gossypium, subgenus Houzingenia) based on genome sequencing.</title>
        <authorList>
            <person name="Grover C.E."/>
            <person name="Arick M.A. 2nd"/>
            <person name="Thrash A."/>
            <person name="Conover J.L."/>
            <person name="Sanders W.S."/>
            <person name="Peterson D.G."/>
            <person name="Frelichowski J.E."/>
            <person name="Scheffler J.A."/>
            <person name="Scheffler B.E."/>
            <person name="Wendel J.F."/>
        </authorList>
    </citation>
    <scope>NUCLEOTIDE SEQUENCE [LARGE SCALE GENOMIC DNA]</scope>
    <source>
        <strain evidence="2">27</strain>
        <tissue evidence="2">Leaf</tissue>
    </source>
</reference>
<keyword evidence="3" id="KW-1185">Reference proteome</keyword>
<dbReference type="Pfam" id="PF13456">
    <property type="entry name" value="RVT_3"/>
    <property type="match status" value="1"/>
</dbReference>
<dbReference type="CDD" id="cd06222">
    <property type="entry name" value="RNase_H_like"/>
    <property type="match status" value="1"/>
</dbReference>
<evidence type="ECO:0000313" key="2">
    <source>
        <dbReference type="EMBL" id="MBA0620338.1"/>
    </source>
</evidence>
<dbReference type="Gene3D" id="3.30.420.10">
    <property type="entry name" value="Ribonuclease H-like superfamily/Ribonuclease H"/>
    <property type="match status" value="1"/>
</dbReference>